<dbReference type="EMBL" id="ABCK01000007">
    <property type="protein sequence ID" value="EDM27900.1"/>
    <property type="molecule type" value="Genomic_DNA"/>
</dbReference>
<evidence type="ECO:0000313" key="3">
    <source>
        <dbReference type="Proteomes" id="UP000004947"/>
    </source>
</evidence>
<dbReference type="RefSeq" id="WP_007278414.1">
    <property type="nucleotide sequence ID" value="NZ_ABCK01000007.1"/>
</dbReference>
<feature type="domain" description="YchJ-like middle NTF2-like" evidence="1">
    <location>
        <begin position="15"/>
        <end position="112"/>
    </location>
</feature>
<evidence type="ECO:0000313" key="2">
    <source>
        <dbReference type="EMBL" id="EDM27900.1"/>
    </source>
</evidence>
<dbReference type="InterPro" id="IPR048469">
    <property type="entry name" value="YchJ-like_M"/>
</dbReference>
<sequence>MNCCGVYHGGVFPETAEQLMRSRYCAFVKQNVDYLLRTQHQNLSGPNDRQEILETFQACQWLELKVLSKNKGEKQDSEGEVEFLATYANEGQIFEHREKSHFKKMGPQWLYHSIIE</sequence>
<dbReference type="AlphaFoldDB" id="A6DKK2"/>
<dbReference type="InterPro" id="IPR032710">
    <property type="entry name" value="NTF2-like_dom_sf"/>
</dbReference>
<reference evidence="2 3" key="1">
    <citation type="journal article" date="2010" name="J. Bacteriol.">
        <title>Genome sequence of Lentisphaera araneosa HTCC2155T, the type species of the order Lentisphaerales in the phylum Lentisphaerae.</title>
        <authorList>
            <person name="Thrash J.C."/>
            <person name="Cho J.C."/>
            <person name="Vergin K.L."/>
            <person name="Morris R.M."/>
            <person name="Giovannoni S.J."/>
        </authorList>
    </citation>
    <scope>NUCLEOTIDE SEQUENCE [LARGE SCALE GENOMIC DNA]</scope>
    <source>
        <strain evidence="2 3">HTCC2155</strain>
    </source>
</reference>
<name>A6DKK2_9BACT</name>
<keyword evidence="3" id="KW-1185">Reference proteome</keyword>
<evidence type="ECO:0000259" key="1">
    <source>
        <dbReference type="Pfam" id="PF17775"/>
    </source>
</evidence>
<gene>
    <name evidence="2" type="ORF">LNTAR_00825</name>
</gene>
<dbReference type="SUPFAM" id="SSF54427">
    <property type="entry name" value="NTF2-like"/>
    <property type="match status" value="1"/>
</dbReference>
<dbReference type="STRING" id="313628.LNTAR_00825"/>
<dbReference type="eggNOG" id="COG3012">
    <property type="taxonomic scope" value="Bacteria"/>
</dbReference>
<organism evidence="2 3">
    <name type="scientific">Lentisphaera araneosa HTCC2155</name>
    <dbReference type="NCBI Taxonomy" id="313628"/>
    <lineage>
        <taxon>Bacteria</taxon>
        <taxon>Pseudomonadati</taxon>
        <taxon>Lentisphaerota</taxon>
        <taxon>Lentisphaeria</taxon>
        <taxon>Lentisphaerales</taxon>
        <taxon>Lentisphaeraceae</taxon>
        <taxon>Lentisphaera</taxon>
    </lineage>
</organism>
<dbReference type="Pfam" id="PF17775">
    <property type="entry name" value="YchJ_M-like"/>
    <property type="match status" value="1"/>
</dbReference>
<accession>A6DKK2</accession>
<proteinExistence type="predicted"/>
<comment type="caution">
    <text evidence="2">The sequence shown here is derived from an EMBL/GenBank/DDBJ whole genome shotgun (WGS) entry which is preliminary data.</text>
</comment>
<dbReference type="Gene3D" id="3.10.450.50">
    <property type="match status" value="1"/>
</dbReference>
<protein>
    <recommendedName>
        <fullName evidence="1">YchJ-like middle NTF2-like domain-containing protein</fullName>
    </recommendedName>
</protein>
<dbReference type="Proteomes" id="UP000004947">
    <property type="component" value="Unassembled WGS sequence"/>
</dbReference>